<dbReference type="OrthoDB" id="187976at2"/>
<dbReference type="SUPFAM" id="SSF46458">
    <property type="entry name" value="Globin-like"/>
    <property type="match status" value="1"/>
</dbReference>
<comment type="caution">
    <text evidence="2">The sequence shown here is derived from an EMBL/GenBank/DDBJ whole genome shotgun (WGS) entry which is preliminary data.</text>
</comment>
<feature type="domain" description="Globin-sensor" evidence="1">
    <location>
        <begin position="28"/>
        <end position="163"/>
    </location>
</feature>
<protein>
    <submittedName>
        <fullName evidence="2">Globin domain protein</fullName>
    </submittedName>
</protein>
<evidence type="ECO:0000313" key="2">
    <source>
        <dbReference type="EMBL" id="KAB1632930.1"/>
    </source>
</evidence>
<name>A0A7C8FXM8_9MICO</name>
<proteinExistence type="predicted"/>
<reference evidence="2 3" key="1">
    <citation type="submission" date="2019-09" db="EMBL/GenBank/DDBJ databases">
        <title>Phylogeny of genus Pseudoclavibacter and closely related genus.</title>
        <authorList>
            <person name="Li Y."/>
        </authorList>
    </citation>
    <scope>NUCLEOTIDE SEQUENCE [LARGE SCALE GENOMIC DNA]</scope>
    <source>
        <strain evidence="2 3">JCM 16921</strain>
    </source>
</reference>
<keyword evidence="3" id="KW-1185">Reference proteome</keyword>
<dbReference type="RefSeq" id="WP_158035852.1">
    <property type="nucleotide sequence ID" value="NZ_BAAAZV010000003.1"/>
</dbReference>
<dbReference type="EMBL" id="WBKA01000002">
    <property type="protein sequence ID" value="KAB1632930.1"/>
    <property type="molecule type" value="Genomic_DNA"/>
</dbReference>
<dbReference type="GO" id="GO:0019825">
    <property type="term" value="F:oxygen binding"/>
    <property type="evidence" value="ECO:0007669"/>
    <property type="project" value="InterPro"/>
</dbReference>
<sequence length="207" mass="23271">MTNQPHDSFDVELVARVAREQMPPETAFTERDAMILQEYKDFLMSLGPLLLHEFYDTLYAYPPTAAIFKPGERAARERTLAGWWERTVQGPLGDSYFNWMAMVGLVHVLRGVTNPMMLSMGDHVAEVVAGQADEQLTAEDADRLTHSFNRLMATVSAVIAHGYDVATEAALFDVAGMPMALLHRLRDQEISQALVRVRAQIDHQIQQ</sequence>
<accession>A0A7C8FXM8</accession>
<organism evidence="2 3">
    <name type="scientific">Pseudoclavibacter caeni</name>
    <dbReference type="NCBI Taxonomy" id="908846"/>
    <lineage>
        <taxon>Bacteria</taxon>
        <taxon>Bacillati</taxon>
        <taxon>Actinomycetota</taxon>
        <taxon>Actinomycetes</taxon>
        <taxon>Micrococcales</taxon>
        <taxon>Microbacteriaceae</taxon>
        <taxon>Pseudoclavibacter</taxon>
    </lineage>
</organism>
<dbReference type="GO" id="GO:0020037">
    <property type="term" value="F:heme binding"/>
    <property type="evidence" value="ECO:0007669"/>
    <property type="project" value="InterPro"/>
</dbReference>
<evidence type="ECO:0000313" key="3">
    <source>
        <dbReference type="Proteomes" id="UP000481339"/>
    </source>
</evidence>
<dbReference type="AlphaFoldDB" id="A0A7C8FXM8"/>
<dbReference type="InterPro" id="IPR009050">
    <property type="entry name" value="Globin-like_sf"/>
</dbReference>
<dbReference type="Gene3D" id="1.10.490.10">
    <property type="entry name" value="Globins"/>
    <property type="match status" value="1"/>
</dbReference>
<dbReference type="InterPro" id="IPR012292">
    <property type="entry name" value="Globin/Proto"/>
</dbReference>
<dbReference type="Proteomes" id="UP000481339">
    <property type="component" value="Unassembled WGS sequence"/>
</dbReference>
<evidence type="ECO:0000259" key="1">
    <source>
        <dbReference type="Pfam" id="PF11563"/>
    </source>
</evidence>
<gene>
    <name evidence="2" type="ORF">F8O02_03480</name>
</gene>
<dbReference type="InterPro" id="IPR044398">
    <property type="entry name" value="Globin-sensor_dom"/>
</dbReference>
<dbReference type="Pfam" id="PF11563">
    <property type="entry name" value="Protoglobin"/>
    <property type="match status" value="1"/>
</dbReference>